<evidence type="ECO:0000313" key="2">
    <source>
        <dbReference type="EMBL" id="NNI78939.1"/>
    </source>
</evidence>
<feature type="domain" description="CdiA toxin EC869-like" evidence="1">
    <location>
        <begin position="192"/>
        <end position="318"/>
    </location>
</feature>
<dbReference type="AlphaFoldDB" id="A0A849CKB0"/>
<sequence>MTPNCAKELVTLSAAHKSFKDYKPQNHYGSVVYSDFKEVEELYGEAQSRRMEHLAKQALLDISTHEPVENAVTLTRITIDALKGDETAKAQLRQIGNEIKKAALSPIDTISETTRIELKQADELEAAGYRDEADLIRMKVYLSNEIIAIGAFSSVSGLIHSGIRNVGKLAIKEGVLSNKEVKIEWGKGIEKQGKAWEEYLQKILPKGTIDLNDIKPNFKTFDRLLPDGTAISAKTMDTVGSKIYQNPKRITYQLNKYVDDMVNFTGDGKKGGKRITERDISNKEMYLAIPYGTSIEQIQAINKSMDYAKSRGVRIILKEVK</sequence>
<evidence type="ECO:0000259" key="1">
    <source>
        <dbReference type="Pfam" id="PF21111"/>
    </source>
</evidence>
<dbReference type="RefSeq" id="WP_014668085.1">
    <property type="nucleotide sequence ID" value="NZ_CP030096.1"/>
</dbReference>
<dbReference type="GO" id="GO:0004530">
    <property type="term" value="F:deoxyribonuclease I activity"/>
    <property type="evidence" value="ECO:0007669"/>
    <property type="project" value="InterPro"/>
</dbReference>
<accession>A0A849CKB0</accession>
<reference evidence="2 3" key="1">
    <citation type="journal article" date="2018" name="Front. Microbiol.">
        <title>Genetic and Phylogenetic Characteristics of Pasteurella multocida Isolates From Different Host Species.</title>
        <authorList>
            <person name="Peng Z."/>
            <person name="Liang W."/>
            <person name="Wang F."/>
            <person name="Xu Z."/>
            <person name="Xie Z."/>
            <person name="Lian Z."/>
            <person name="Hua L."/>
            <person name="Zhou R."/>
            <person name="Chen H."/>
            <person name="Wu B."/>
        </authorList>
    </citation>
    <scope>NUCLEOTIDE SEQUENCE [LARGE SCALE GENOMIC DNA]</scope>
    <source>
        <strain evidence="2 3">HNA06</strain>
    </source>
</reference>
<evidence type="ECO:0000313" key="3">
    <source>
        <dbReference type="Proteomes" id="UP000540079"/>
    </source>
</evidence>
<dbReference type="Gene3D" id="3.40.1350.110">
    <property type="match status" value="1"/>
</dbReference>
<proteinExistence type="predicted"/>
<comment type="caution">
    <text evidence="2">The sequence shown here is derived from an EMBL/GenBank/DDBJ whole genome shotgun (WGS) entry which is preliminary data.</text>
</comment>
<dbReference type="Pfam" id="PF21111">
    <property type="entry name" value="CDI_toxin_EC869_like"/>
    <property type="match status" value="1"/>
</dbReference>
<name>A0A849CKB0_PASMD</name>
<dbReference type="EMBL" id="PPVL01000004">
    <property type="protein sequence ID" value="NNI78939.1"/>
    <property type="molecule type" value="Genomic_DNA"/>
</dbReference>
<dbReference type="InterPro" id="IPR033799">
    <property type="entry name" value="CdiA_EC869-like"/>
</dbReference>
<organism evidence="2 3">
    <name type="scientific">Pasteurella multocida</name>
    <dbReference type="NCBI Taxonomy" id="747"/>
    <lineage>
        <taxon>Bacteria</taxon>
        <taxon>Pseudomonadati</taxon>
        <taxon>Pseudomonadota</taxon>
        <taxon>Gammaproteobacteria</taxon>
        <taxon>Pasteurellales</taxon>
        <taxon>Pasteurellaceae</taxon>
        <taxon>Pasteurella</taxon>
    </lineage>
</organism>
<dbReference type="Proteomes" id="UP000540079">
    <property type="component" value="Unassembled WGS sequence"/>
</dbReference>
<protein>
    <recommendedName>
        <fullName evidence="1">CdiA toxin EC869-like domain-containing protein</fullName>
    </recommendedName>
</protein>
<dbReference type="CDD" id="cd13444">
    <property type="entry name" value="CDI_toxin_EC869_like"/>
    <property type="match status" value="1"/>
</dbReference>
<gene>
    <name evidence="2" type="ORF">C2800_05820</name>
</gene>